<dbReference type="InterPro" id="IPR040930">
    <property type="entry name" value="AF-9_AHD"/>
</dbReference>
<gene>
    <name evidence="5" type="ORF">DME_LOCUS9579</name>
</gene>
<dbReference type="Gene3D" id="2.60.40.1970">
    <property type="entry name" value="YEATS domain"/>
    <property type="match status" value="1"/>
</dbReference>
<dbReference type="InterPro" id="IPR055129">
    <property type="entry name" value="YEATS_dom"/>
</dbReference>
<keyword evidence="7" id="KW-1185">Reference proteome</keyword>
<dbReference type="CDD" id="cd16906">
    <property type="entry name" value="YEATS_AF-9_like"/>
    <property type="match status" value="1"/>
</dbReference>
<accession>A0A0N4UG67</accession>
<sequence length="271" mass="31290">MSTSKRALFRIKLGHRSEMLDEPTPDGHTHRWTVFVRSAGPKQFIDRSCVTKVVFTLHPDFPNRRRVIKNPPFEVTETGYAGFLIPVSVSFAGTSKVYKLVYDMNLCLEKYSEHHVEQIVEMKQISATFFDLIINYGGFIKKEKSDKKNVKKENESFPSSPNEEHGLTPENRQKKSKKELKSRENKKRKQVTEERDTQSEIATLLDLQRKLMFITDANKLDQIVHILFSCDNLRNEIGISSDNKLTFDLCSLEPSALSKLQIICSQNMKYL</sequence>
<dbReference type="STRING" id="318479.A0A0N4UG67"/>
<evidence type="ECO:0000256" key="3">
    <source>
        <dbReference type="SAM" id="MobiDB-lite"/>
    </source>
</evidence>
<evidence type="ECO:0000313" key="8">
    <source>
        <dbReference type="WBParaSite" id="DME_0000646801-mRNA-1"/>
    </source>
</evidence>
<protein>
    <submittedName>
        <fullName evidence="8">AHD domain-containing protein</fullName>
    </submittedName>
</protein>
<organism evidence="6 8">
    <name type="scientific">Dracunculus medinensis</name>
    <name type="common">Guinea worm</name>
    <dbReference type="NCBI Taxonomy" id="318479"/>
    <lineage>
        <taxon>Eukaryota</taxon>
        <taxon>Metazoa</taxon>
        <taxon>Ecdysozoa</taxon>
        <taxon>Nematoda</taxon>
        <taxon>Chromadorea</taxon>
        <taxon>Rhabditida</taxon>
        <taxon>Spirurina</taxon>
        <taxon>Dracunculoidea</taxon>
        <taxon>Dracunculidae</taxon>
        <taxon>Dracunculus</taxon>
    </lineage>
</organism>
<dbReference type="PANTHER" id="PTHR47827:SF3">
    <property type="entry name" value="AF-9 ANC1 HOMOLOGY DOMAIN-CONTAINING PROTEIN"/>
    <property type="match status" value="1"/>
</dbReference>
<dbReference type="OrthoDB" id="10053467at2759"/>
<dbReference type="GO" id="GO:0003682">
    <property type="term" value="F:chromatin binding"/>
    <property type="evidence" value="ECO:0007669"/>
    <property type="project" value="TreeGrafter"/>
</dbReference>
<dbReference type="GO" id="GO:0008023">
    <property type="term" value="C:transcription elongation factor complex"/>
    <property type="evidence" value="ECO:0007669"/>
    <property type="project" value="TreeGrafter"/>
</dbReference>
<evidence type="ECO:0000313" key="7">
    <source>
        <dbReference type="Proteomes" id="UP000274756"/>
    </source>
</evidence>
<dbReference type="InterPro" id="IPR052790">
    <property type="entry name" value="YEATS_domain"/>
</dbReference>
<reference evidence="5 7" key="2">
    <citation type="submission" date="2018-11" db="EMBL/GenBank/DDBJ databases">
        <authorList>
            <consortium name="Pathogen Informatics"/>
        </authorList>
    </citation>
    <scope>NUCLEOTIDE SEQUENCE [LARGE SCALE GENOMIC DNA]</scope>
</reference>
<dbReference type="AlphaFoldDB" id="A0A0N4UG67"/>
<feature type="region of interest" description="Disordered" evidence="3">
    <location>
        <begin position="150"/>
        <end position="195"/>
    </location>
</feature>
<evidence type="ECO:0000313" key="5">
    <source>
        <dbReference type="EMBL" id="VDN59606.1"/>
    </source>
</evidence>
<dbReference type="PANTHER" id="PTHR47827">
    <property type="entry name" value="AHD DOMAIN-CONTAINING PROTEIN"/>
    <property type="match status" value="1"/>
</dbReference>
<feature type="domain" description="YEATS" evidence="4">
    <location>
        <begin position="1"/>
        <end position="136"/>
    </location>
</feature>
<dbReference type="Proteomes" id="UP000038040">
    <property type="component" value="Unplaced"/>
</dbReference>
<dbReference type="Gene3D" id="1.20.1270.290">
    <property type="match status" value="1"/>
</dbReference>
<feature type="compositionally biased region" description="Basic and acidic residues" evidence="3">
    <location>
        <begin position="162"/>
        <end position="183"/>
    </location>
</feature>
<evidence type="ECO:0000256" key="2">
    <source>
        <dbReference type="PROSITE-ProRule" id="PRU00376"/>
    </source>
</evidence>
<dbReference type="Pfam" id="PF03366">
    <property type="entry name" value="YEATS"/>
    <property type="match status" value="1"/>
</dbReference>
<dbReference type="Pfam" id="PF17793">
    <property type="entry name" value="AHD"/>
    <property type="match status" value="1"/>
</dbReference>
<comment type="subcellular location">
    <subcellularLocation>
        <location evidence="2">Nucleus</location>
    </subcellularLocation>
</comment>
<dbReference type="InterPro" id="IPR038704">
    <property type="entry name" value="YEAST_sf"/>
</dbReference>
<name>A0A0N4UG67_DRAME</name>
<evidence type="ECO:0000313" key="6">
    <source>
        <dbReference type="Proteomes" id="UP000038040"/>
    </source>
</evidence>
<dbReference type="GO" id="GO:0045893">
    <property type="term" value="P:positive regulation of DNA-templated transcription"/>
    <property type="evidence" value="ECO:0007669"/>
    <property type="project" value="TreeGrafter"/>
</dbReference>
<dbReference type="EMBL" id="UYYG01001185">
    <property type="protein sequence ID" value="VDN59606.1"/>
    <property type="molecule type" value="Genomic_DNA"/>
</dbReference>
<dbReference type="WBParaSite" id="DME_0000646801-mRNA-1">
    <property type="protein sequence ID" value="DME_0000646801-mRNA-1"/>
    <property type="gene ID" value="DME_0000646801"/>
</dbReference>
<keyword evidence="1 2" id="KW-0539">Nucleus</keyword>
<dbReference type="Proteomes" id="UP000274756">
    <property type="component" value="Unassembled WGS sequence"/>
</dbReference>
<reference evidence="8" key="1">
    <citation type="submission" date="2017-02" db="UniProtKB">
        <authorList>
            <consortium name="WormBaseParasite"/>
        </authorList>
    </citation>
    <scope>IDENTIFICATION</scope>
</reference>
<proteinExistence type="predicted"/>
<evidence type="ECO:0000259" key="4">
    <source>
        <dbReference type="PROSITE" id="PS51037"/>
    </source>
</evidence>
<dbReference type="PROSITE" id="PS51037">
    <property type="entry name" value="YEATS"/>
    <property type="match status" value="1"/>
</dbReference>
<evidence type="ECO:0000256" key="1">
    <source>
        <dbReference type="ARBA" id="ARBA00023242"/>
    </source>
</evidence>